<dbReference type="SUPFAM" id="SSF53335">
    <property type="entry name" value="S-adenosyl-L-methionine-dependent methyltransferases"/>
    <property type="match status" value="1"/>
</dbReference>
<feature type="domain" description="Methyltransferase" evidence="4">
    <location>
        <begin position="49"/>
        <end position="147"/>
    </location>
</feature>
<evidence type="ECO:0000256" key="1">
    <source>
        <dbReference type="ARBA" id="ARBA00022603"/>
    </source>
</evidence>
<dbReference type="Pfam" id="PF13649">
    <property type="entry name" value="Methyltransf_25"/>
    <property type="match status" value="1"/>
</dbReference>
<dbReference type="InterPro" id="IPR041698">
    <property type="entry name" value="Methyltransf_25"/>
</dbReference>
<dbReference type="PANTHER" id="PTHR43464">
    <property type="entry name" value="METHYLTRANSFERASE"/>
    <property type="match status" value="1"/>
</dbReference>
<accession>A0ABY4ZYP1</accession>
<dbReference type="EMBL" id="CP096040">
    <property type="protein sequence ID" value="USQ97875.1"/>
    <property type="molecule type" value="Genomic_DNA"/>
</dbReference>
<sequence length="218" mass="22938">MTGQVQYVPALGRPELTGAYDLVVSLATRERRWRGALLAALAPADGETIVDIGCGTGSQAIAIKRARPLARVVGIDPDPAVLAIARAKAERAGARIEWIQGLGDQADVLLGQGVANAVISSLVLHQCDAPVKGAILRAMARLSRPGGRVLIADYGRQRGLMRLLFRMVQAVDGFERTEFNATGALPGLMRASGLTAVSELDRIATPTGSISLYAMRAG</sequence>
<evidence type="ECO:0000313" key="6">
    <source>
        <dbReference type="Proteomes" id="UP001057520"/>
    </source>
</evidence>
<dbReference type="Gene3D" id="3.40.50.150">
    <property type="entry name" value="Vaccinia Virus protein VP39"/>
    <property type="match status" value="1"/>
</dbReference>
<dbReference type="PANTHER" id="PTHR43464:SF19">
    <property type="entry name" value="UBIQUINONE BIOSYNTHESIS O-METHYLTRANSFERASE, MITOCHONDRIAL"/>
    <property type="match status" value="1"/>
</dbReference>
<evidence type="ECO:0000256" key="2">
    <source>
        <dbReference type="ARBA" id="ARBA00022679"/>
    </source>
</evidence>
<gene>
    <name evidence="5" type="ORF">MZV50_10195</name>
</gene>
<evidence type="ECO:0000259" key="4">
    <source>
        <dbReference type="Pfam" id="PF13649"/>
    </source>
</evidence>
<dbReference type="CDD" id="cd02440">
    <property type="entry name" value="AdoMet_MTases"/>
    <property type="match status" value="1"/>
</dbReference>
<dbReference type="InterPro" id="IPR029063">
    <property type="entry name" value="SAM-dependent_MTases_sf"/>
</dbReference>
<keyword evidence="6" id="KW-1185">Reference proteome</keyword>
<dbReference type="GO" id="GO:0032259">
    <property type="term" value="P:methylation"/>
    <property type="evidence" value="ECO:0007669"/>
    <property type="project" value="UniProtKB-KW"/>
</dbReference>
<dbReference type="Proteomes" id="UP001057520">
    <property type="component" value="Chromosome"/>
</dbReference>
<name>A0ABY4ZYP1_9CAUL</name>
<keyword evidence="3" id="KW-0949">S-adenosyl-L-methionine</keyword>
<proteinExistence type="predicted"/>
<keyword evidence="2" id="KW-0808">Transferase</keyword>
<evidence type="ECO:0000313" key="5">
    <source>
        <dbReference type="EMBL" id="USQ97875.1"/>
    </source>
</evidence>
<protein>
    <submittedName>
        <fullName evidence="5">Class I SAM-dependent methyltransferase</fullName>
    </submittedName>
</protein>
<evidence type="ECO:0000256" key="3">
    <source>
        <dbReference type="ARBA" id="ARBA00022691"/>
    </source>
</evidence>
<organism evidence="5 6">
    <name type="scientific">Caulobacter segnis</name>
    <dbReference type="NCBI Taxonomy" id="88688"/>
    <lineage>
        <taxon>Bacteria</taxon>
        <taxon>Pseudomonadati</taxon>
        <taxon>Pseudomonadota</taxon>
        <taxon>Alphaproteobacteria</taxon>
        <taxon>Caulobacterales</taxon>
        <taxon>Caulobacteraceae</taxon>
        <taxon>Caulobacter</taxon>
    </lineage>
</organism>
<dbReference type="GO" id="GO:0008168">
    <property type="term" value="F:methyltransferase activity"/>
    <property type="evidence" value="ECO:0007669"/>
    <property type="project" value="UniProtKB-KW"/>
</dbReference>
<keyword evidence="1 5" id="KW-0489">Methyltransferase</keyword>
<reference evidence="5 6" key="1">
    <citation type="submission" date="2022-04" db="EMBL/GenBank/DDBJ databases">
        <title>Genome sequence of soybean root-associated Caulobacter segnis RL271.</title>
        <authorList>
            <person name="Longley R."/>
            <person name="Bonito G."/>
            <person name="Trigodet F."/>
            <person name="Crosson S."/>
            <person name="Fiebig A."/>
        </authorList>
    </citation>
    <scope>NUCLEOTIDE SEQUENCE [LARGE SCALE GENOMIC DNA]</scope>
    <source>
        <strain evidence="5 6">RL271</strain>
    </source>
</reference>